<dbReference type="AlphaFoldDB" id="A0A4E0QK30"/>
<reference evidence="3 4" key="1">
    <citation type="journal article" date="2016" name="Front. Microbiol.">
        <title>Single-Cell (Meta-)Genomics of a Dimorphic Candidatus Thiomargarita nelsonii Reveals Genomic Plasticity.</title>
        <authorList>
            <person name="Flood B.E."/>
            <person name="Fliss P."/>
            <person name="Jones D.S."/>
            <person name="Dick G.J."/>
            <person name="Jain S."/>
            <person name="Kaster A.K."/>
            <person name="Winkel M."/>
            <person name="Mussmann M."/>
            <person name="Bailey J."/>
        </authorList>
    </citation>
    <scope>NUCLEOTIDE SEQUENCE [LARGE SCALE GENOMIC DNA]</scope>
    <source>
        <strain evidence="3">Hydrate Ridge</strain>
    </source>
</reference>
<evidence type="ECO:0000256" key="2">
    <source>
        <dbReference type="SAM" id="SignalP"/>
    </source>
</evidence>
<feature type="region of interest" description="Disordered" evidence="1">
    <location>
        <begin position="45"/>
        <end position="135"/>
    </location>
</feature>
<dbReference type="Proteomes" id="UP000030428">
    <property type="component" value="Unassembled WGS sequence"/>
</dbReference>
<name>A0A4E0QK30_9GAMM</name>
<protein>
    <recommendedName>
        <fullName evidence="5">Secreted protein</fullName>
    </recommendedName>
</protein>
<keyword evidence="2" id="KW-0732">Signal</keyword>
<feature type="chain" id="PRO_5020022041" description="Secreted protein" evidence="2">
    <location>
        <begin position="28"/>
        <end position="135"/>
    </location>
</feature>
<evidence type="ECO:0008006" key="5">
    <source>
        <dbReference type="Google" id="ProtNLM"/>
    </source>
</evidence>
<evidence type="ECO:0000256" key="1">
    <source>
        <dbReference type="SAM" id="MobiDB-lite"/>
    </source>
</evidence>
<comment type="caution">
    <text evidence="3">The sequence shown here is derived from an EMBL/GenBank/DDBJ whole genome shotgun (WGS) entry which is preliminary data.</text>
</comment>
<gene>
    <name evidence="3" type="ORF">PN36_34080</name>
</gene>
<proteinExistence type="predicted"/>
<keyword evidence="4" id="KW-1185">Reference proteome</keyword>
<feature type="signal peptide" evidence="2">
    <location>
        <begin position="1"/>
        <end position="27"/>
    </location>
</feature>
<feature type="compositionally biased region" description="Low complexity" evidence="1">
    <location>
        <begin position="119"/>
        <end position="135"/>
    </location>
</feature>
<evidence type="ECO:0000313" key="3">
    <source>
        <dbReference type="EMBL" id="TGO01933.1"/>
    </source>
</evidence>
<accession>A0A4E0QK30</accession>
<dbReference type="EMBL" id="JSZA02000376">
    <property type="protein sequence ID" value="TGO01933.1"/>
    <property type="molecule type" value="Genomic_DNA"/>
</dbReference>
<organism evidence="3 4">
    <name type="scientific">Candidatus Thiomargarita nelsonii</name>
    <dbReference type="NCBI Taxonomy" id="1003181"/>
    <lineage>
        <taxon>Bacteria</taxon>
        <taxon>Pseudomonadati</taxon>
        <taxon>Pseudomonadota</taxon>
        <taxon>Gammaproteobacteria</taxon>
        <taxon>Thiotrichales</taxon>
        <taxon>Thiotrichaceae</taxon>
        <taxon>Thiomargarita</taxon>
    </lineage>
</organism>
<evidence type="ECO:0000313" key="4">
    <source>
        <dbReference type="Proteomes" id="UP000030428"/>
    </source>
</evidence>
<sequence length="135" mass="14062">MPNPTKTKRILLILTSLLSLGSALPSAANPAIDWLITTAQTNGAYTTTNDIAPPSLPPQKPYKHFTNSAKPHNPHGSPPSNLSKPKAFPAQKGSPKHSYGVPSLDKHLSPLLTNLPHGSTSTVASAISATTTAPS</sequence>